<dbReference type="InterPro" id="IPR016049">
    <property type="entry name" value="RNA_pol_Rpc34-like"/>
</dbReference>
<dbReference type="InterPro" id="IPR036388">
    <property type="entry name" value="WH-like_DNA-bd_sf"/>
</dbReference>
<protein>
    <recommendedName>
        <fullName evidence="8">DNA-directed RNA polymerase III subunit RPC6</fullName>
    </recommendedName>
</protein>
<dbReference type="Gene3D" id="1.10.10.10">
    <property type="entry name" value="Winged helix-like DNA-binding domain superfamily/Winged helix DNA-binding domain"/>
    <property type="match status" value="1"/>
</dbReference>
<proteinExistence type="inferred from homology"/>
<evidence type="ECO:0000313" key="6">
    <source>
        <dbReference type="EMBL" id="KAK2077660.1"/>
    </source>
</evidence>
<evidence type="ECO:0000256" key="3">
    <source>
        <dbReference type="ARBA" id="ARBA00022478"/>
    </source>
</evidence>
<keyword evidence="5" id="KW-0539">Nucleus</keyword>
<dbReference type="PANTHER" id="PTHR12780">
    <property type="entry name" value="RNA POLYMERASE III DNA DIRECTED , 39KD SUBUNIT-RELATED"/>
    <property type="match status" value="1"/>
</dbReference>
<gene>
    <name evidence="6" type="ORF">QBZ16_004506</name>
</gene>
<sequence>MRCYRFKGLSPEDMLLYQCIARQGNVGIWTKDIRRRTNLGQPQINKILKTLEERGLIKHVKSVQNASRKMYMLAELEPAKEITGGPWYGVDGKLDASFIEGMQRAVLGFVHSHGPATTADVLDFIEEKQICQLVLQSDDISLLLNNLVYEGSLEGRDDGDGDTVYRLAVRSDLPVTALASVPCGVCPVIHECVDGGPISPETCIYYQHWLDF</sequence>
<dbReference type="GO" id="GO:0006383">
    <property type="term" value="P:transcription by RNA polymerase III"/>
    <property type="evidence" value="ECO:0007669"/>
    <property type="project" value="InterPro"/>
</dbReference>
<dbReference type="GO" id="GO:0005654">
    <property type="term" value="C:nucleoplasm"/>
    <property type="evidence" value="ECO:0007669"/>
    <property type="project" value="UniProtKB-ARBA"/>
</dbReference>
<comment type="similarity">
    <text evidence="2">Belongs to the eukaryotic RPC34/RPC39 RNA polymerase subunit family.</text>
</comment>
<dbReference type="SUPFAM" id="SSF46785">
    <property type="entry name" value="Winged helix' DNA-binding domain"/>
    <property type="match status" value="1"/>
</dbReference>
<accession>A0AAD9IJA2</accession>
<dbReference type="EMBL" id="JASFZW010000006">
    <property type="protein sequence ID" value="KAK2077660.1"/>
    <property type="molecule type" value="Genomic_DNA"/>
</dbReference>
<keyword evidence="3" id="KW-0240">DNA-directed RNA polymerase</keyword>
<comment type="caution">
    <text evidence="6">The sequence shown here is derived from an EMBL/GenBank/DDBJ whole genome shotgun (WGS) entry which is preliminary data.</text>
</comment>
<dbReference type="FunFam" id="1.10.10.10:FF:000116">
    <property type="entry name" value="DNA-directed RNA polymerase III subunit RPC6"/>
    <property type="match status" value="1"/>
</dbReference>
<dbReference type="InterPro" id="IPR007832">
    <property type="entry name" value="RNA_pol_Rpc34"/>
</dbReference>
<reference evidence="6" key="1">
    <citation type="submission" date="2021-01" db="EMBL/GenBank/DDBJ databases">
        <authorList>
            <person name="Eckstrom K.M.E."/>
        </authorList>
    </citation>
    <scope>NUCLEOTIDE SEQUENCE</scope>
    <source>
        <strain evidence="6">UVCC 0001</strain>
    </source>
</reference>
<dbReference type="Proteomes" id="UP001255856">
    <property type="component" value="Unassembled WGS sequence"/>
</dbReference>
<dbReference type="PIRSF" id="PIRSF028763">
    <property type="entry name" value="RNA_pol_Rpc34"/>
    <property type="match status" value="1"/>
</dbReference>
<keyword evidence="7" id="KW-1185">Reference proteome</keyword>
<evidence type="ECO:0000256" key="4">
    <source>
        <dbReference type="ARBA" id="ARBA00023163"/>
    </source>
</evidence>
<comment type="subcellular location">
    <subcellularLocation>
        <location evidence="1">Nucleus</location>
    </subcellularLocation>
</comment>
<keyword evidence="4" id="KW-0804">Transcription</keyword>
<evidence type="ECO:0000256" key="1">
    <source>
        <dbReference type="ARBA" id="ARBA00004123"/>
    </source>
</evidence>
<dbReference type="Pfam" id="PF05158">
    <property type="entry name" value="RNA_pol_Rpc34"/>
    <property type="match status" value="2"/>
</dbReference>
<evidence type="ECO:0008006" key="8">
    <source>
        <dbReference type="Google" id="ProtNLM"/>
    </source>
</evidence>
<dbReference type="AlphaFoldDB" id="A0AAD9IJA2"/>
<organism evidence="6 7">
    <name type="scientific">Prototheca wickerhamii</name>
    <dbReference type="NCBI Taxonomy" id="3111"/>
    <lineage>
        <taxon>Eukaryota</taxon>
        <taxon>Viridiplantae</taxon>
        <taxon>Chlorophyta</taxon>
        <taxon>core chlorophytes</taxon>
        <taxon>Trebouxiophyceae</taxon>
        <taxon>Chlorellales</taxon>
        <taxon>Chlorellaceae</taxon>
        <taxon>Prototheca</taxon>
    </lineage>
</organism>
<evidence type="ECO:0000313" key="7">
    <source>
        <dbReference type="Proteomes" id="UP001255856"/>
    </source>
</evidence>
<evidence type="ECO:0000256" key="2">
    <source>
        <dbReference type="ARBA" id="ARBA00011038"/>
    </source>
</evidence>
<evidence type="ECO:0000256" key="5">
    <source>
        <dbReference type="ARBA" id="ARBA00023242"/>
    </source>
</evidence>
<dbReference type="GO" id="GO:0005666">
    <property type="term" value="C:RNA polymerase III complex"/>
    <property type="evidence" value="ECO:0007669"/>
    <property type="project" value="InterPro"/>
</dbReference>
<dbReference type="GO" id="GO:0005737">
    <property type="term" value="C:cytoplasm"/>
    <property type="evidence" value="ECO:0007669"/>
    <property type="project" value="UniProtKB-ARBA"/>
</dbReference>
<name>A0AAD9IJA2_PROWI</name>
<dbReference type="InterPro" id="IPR036390">
    <property type="entry name" value="WH_DNA-bd_sf"/>
</dbReference>